<feature type="region of interest" description="Disordered" evidence="7">
    <location>
        <begin position="1"/>
        <end position="27"/>
    </location>
</feature>
<evidence type="ECO:0000256" key="5">
    <source>
        <dbReference type="ARBA" id="ARBA00022989"/>
    </source>
</evidence>
<dbReference type="GO" id="GO:0005886">
    <property type="term" value="C:plasma membrane"/>
    <property type="evidence" value="ECO:0007669"/>
    <property type="project" value="UniProtKB-SubCell"/>
</dbReference>
<evidence type="ECO:0000313" key="11">
    <source>
        <dbReference type="Proteomes" id="UP000326979"/>
    </source>
</evidence>
<accession>A0A5N8W2H1</accession>
<feature type="domain" description="Type VII secretion system protein EccE" evidence="9">
    <location>
        <begin position="214"/>
        <end position="313"/>
    </location>
</feature>
<protein>
    <submittedName>
        <fullName evidence="10">Type VII secretion protein EccE</fullName>
    </submittedName>
</protein>
<keyword evidence="4 8" id="KW-0812">Transmembrane</keyword>
<comment type="similarity">
    <text evidence="2">Belongs to the EccE family.</text>
</comment>
<dbReference type="Pfam" id="PF11203">
    <property type="entry name" value="EccE"/>
    <property type="match status" value="1"/>
</dbReference>
<dbReference type="OrthoDB" id="4152590at2"/>
<sequence length="631" mass="66732">MGNRMTSVAERTADVSPRTGRGERPERPALRIRLGQVIVWEAAALLLAAGLFAPAPARVPALAGAGLLLVATLPRPQRRPLYDWVLTRMRHRARRRGRRAQDAGPFGPLRALLPELTVGRAGGRSRVRMGVVHDGRAWIALVGVARDERLTPGQDTDAPLPVHRLAELLQVDDIAFDSVQVLVYSVGAPTGADAASERCAASYRELNSTGIPLTRSAWIALRLDEATCPEAVAARGGGEAGIRRALRRGALQAVGLLRDEGRRAHVLDETEAAEALVALAGLRGGEPSGQHPPAAEEWAAWHGHGIPHVAYRVRERDTAGSGLARLQELLAEFPAHAAVLSLTLTATPGGTTGCTTLVRTSGATPDMSGTFARAAAEHRIRLHRLDGEQAAGMVATLPLGRSTGPRAHAAPIGDRPLELAPHREGLTLGTLRDGSPAAVRVFRRLPLRIGVFLPRRSAELLVFRMLGAGATVHVRSPRPRSWAALMRAAGVDAGRLVIGLPGGPTPAAGGPLAPVVVVDDFPGGSGEPRADLGAWQTGLTLLPKVPDTPHDDADALRRYDAVLVPRLAPAAVRQLSTAYGLPDSAIRTLPLMPRDTTAVVVHGGAEPVDMRPTPTEHDLLHALGHGPEVRP</sequence>
<evidence type="ECO:0000256" key="7">
    <source>
        <dbReference type="SAM" id="MobiDB-lite"/>
    </source>
</evidence>
<name>A0A5N8W2H1_9ACTN</name>
<dbReference type="InterPro" id="IPR050051">
    <property type="entry name" value="EccE_dom"/>
</dbReference>
<evidence type="ECO:0000256" key="2">
    <source>
        <dbReference type="ARBA" id="ARBA00007759"/>
    </source>
</evidence>
<evidence type="ECO:0000256" key="6">
    <source>
        <dbReference type="ARBA" id="ARBA00023136"/>
    </source>
</evidence>
<evidence type="ECO:0000256" key="4">
    <source>
        <dbReference type="ARBA" id="ARBA00022692"/>
    </source>
</evidence>
<organism evidence="10 11">
    <name type="scientific">Streptomyces phyllanthi</name>
    <dbReference type="NCBI Taxonomy" id="1803180"/>
    <lineage>
        <taxon>Bacteria</taxon>
        <taxon>Bacillati</taxon>
        <taxon>Actinomycetota</taxon>
        <taxon>Actinomycetes</taxon>
        <taxon>Kitasatosporales</taxon>
        <taxon>Streptomycetaceae</taxon>
        <taxon>Streptomyces</taxon>
    </lineage>
</organism>
<keyword evidence="3" id="KW-1003">Cell membrane</keyword>
<comment type="subcellular location">
    <subcellularLocation>
        <location evidence="1">Cell membrane</location>
    </subcellularLocation>
</comment>
<dbReference type="NCBIfam" id="TIGR03923">
    <property type="entry name" value="T7SS_EccE"/>
    <property type="match status" value="1"/>
</dbReference>
<reference evidence="10 11" key="1">
    <citation type="submission" date="2019-07" db="EMBL/GenBank/DDBJ databases">
        <title>New species of Amycolatopsis and Streptomyces.</title>
        <authorList>
            <person name="Duangmal K."/>
            <person name="Teo W.F.A."/>
            <person name="Lipun K."/>
        </authorList>
    </citation>
    <scope>NUCLEOTIDE SEQUENCE [LARGE SCALE GENOMIC DNA]</scope>
    <source>
        <strain evidence="10 11">TISTR 2346</strain>
    </source>
</reference>
<feature type="transmembrane region" description="Helical" evidence="8">
    <location>
        <begin position="34"/>
        <end position="53"/>
    </location>
</feature>
<keyword evidence="5 8" id="KW-1133">Transmembrane helix</keyword>
<dbReference type="EMBL" id="VJZE01000057">
    <property type="protein sequence ID" value="MPY40518.1"/>
    <property type="molecule type" value="Genomic_DNA"/>
</dbReference>
<evidence type="ECO:0000313" key="10">
    <source>
        <dbReference type="EMBL" id="MPY40518.1"/>
    </source>
</evidence>
<dbReference type="AlphaFoldDB" id="A0A5N8W2H1"/>
<dbReference type="Proteomes" id="UP000326979">
    <property type="component" value="Unassembled WGS sequence"/>
</dbReference>
<keyword evidence="11" id="KW-1185">Reference proteome</keyword>
<evidence type="ECO:0000256" key="8">
    <source>
        <dbReference type="SAM" id="Phobius"/>
    </source>
</evidence>
<evidence type="ECO:0000256" key="3">
    <source>
        <dbReference type="ARBA" id="ARBA00022475"/>
    </source>
</evidence>
<evidence type="ECO:0000256" key="1">
    <source>
        <dbReference type="ARBA" id="ARBA00004236"/>
    </source>
</evidence>
<dbReference type="InterPro" id="IPR021368">
    <property type="entry name" value="T7SS_EccE"/>
</dbReference>
<comment type="caution">
    <text evidence="10">The sequence shown here is derived from an EMBL/GenBank/DDBJ whole genome shotgun (WGS) entry which is preliminary data.</text>
</comment>
<proteinExistence type="inferred from homology"/>
<evidence type="ECO:0000259" key="9">
    <source>
        <dbReference type="Pfam" id="PF11203"/>
    </source>
</evidence>
<keyword evidence="6 8" id="KW-0472">Membrane</keyword>
<gene>
    <name evidence="10" type="primary">eccE</name>
    <name evidence="10" type="ORF">FNH04_11550</name>
</gene>